<evidence type="ECO:0000313" key="3">
    <source>
        <dbReference type="Proteomes" id="UP000199144"/>
    </source>
</evidence>
<name>A0A1I4NDQ3_9RHOB</name>
<proteinExistence type="predicted"/>
<evidence type="ECO:0000259" key="1">
    <source>
        <dbReference type="Pfam" id="PF07045"/>
    </source>
</evidence>
<dbReference type="AlphaFoldDB" id="A0A1I4NDQ3"/>
<dbReference type="InterPro" id="IPR010753">
    <property type="entry name" value="DUF1330"/>
</dbReference>
<evidence type="ECO:0000313" key="2">
    <source>
        <dbReference type="EMBL" id="SFM13516.1"/>
    </source>
</evidence>
<dbReference type="EMBL" id="FOTQ01000004">
    <property type="protein sequence ID" value="SFM13516.1"/>
    <property type="molecule type" value="Genomic_DNA"/>
</dbReference>
<accession>A0A1I4NDQ3</accession>
<dbReference type="InterPro" id="IPR011008">
    <property type="entry name" value="Dimeric_a/b-barrel"/>
</dbReference>
<dbReference type="SUPFAM" id="SSF54909">
    <property type="entry name" value="Dimeric alpha+beta barrel"/>
    <property type="match status" value="1"/>
</dbReference>
<dbReference type="Gene3D" id="3.30.70.100">
    <property type="match status" value="1"/>
</dbReference>
<reference evidence="2 3" key="1">
    <citation type="submission" date="2016-10" db="EMBL/GenBank/DDBJ databases">
        <authorList>
            <person name="de Groot N.N."/>
        </authorList>
    </citation>
    <scope>NUCLEOTIDE SEQUENCE [LARGE SCALE GENOMIC DNA]</scope>
    <source>
        <strain evidence="2 3">DSM 15283</strain>
    </source>
</reference>
<dbReference type="Pfam" id="PF07045">
    <property type="entry name" value="DUF1330"/>
    <property type="match status" value="1"/>
</dbReference>
<organism evidence="2 3">
    <name type="scientific">Shimia aestuarii</name>
    <dbReference type="NCBI Taxonomy" id="254406"/>
    <lineage>
        <taxon>Bacteria</taxon>
        <taxon>Pseudomonadati</taxon>
        <taxon>Pseudomonadota</taxon>
        <taxon>Alphaproteobacteria</taxon>
        <taxon>Rhodobacterales</taxon>
        <taxon>Roseobacteraceae</taxon>
    </lineage>
</organism>
<sequence length="82" mass="8974">MSYVFMVARPRHEGSAAFDRFVESSRPVVAAFDGHFQDTDGAASACRAPGSGGMVVRFTSMSRARAFYDSEDYARLRGATEQ</sequence>
<protein>
    <submittedName>
        <fullName evidence="2">Uncharacterized conserved protein, DUF1330 family</fullName>
    </submittedName>
</protein>
<dbReference type="Proteomes" id="UP000199144">
    <property type="component" value="Unassembled WGS sequence"/>
</dbReference>
<gene>
    <name evidence="2" type="ORF">SAMN04488042_104129</name>
</gene>
<feature type="domain" description="DUF1330" evidence="1">
    <location>
        <begin position="5"/>
        <end position="77"/>
    </location>
</feature>
<keyword evidence="3" id="KW-1185">Reference proteome</keyword>